<dbReference type="OrthoDB" id="550610at2759"/>
<dbReference type="RefSeq" id="XP_002947802.1">
    <property type="nucleotide sequence ID" value="XM_002947756.1"/>
</dbReference>
<dbReference type="GO" id="GO:0005759">
    <property type="term" value="C:mitochondrial matrix"/>
    <property type="evidence" value="ECO:0007669"/>
    <property type="project" value="TreeGrafter"/>
</dbReference>
<dbReference type="InParanoid" id="D8TMY7"/>
<dbReference type="PANTHER" id="PTHR21228">
    <property type="entry name" value="FAST LEU-RICH DOMAIN-CONTAINING"/>
    <property type="match status" value="1"/>
</dbReference>
<dbReference type="GO" id="GO:0009507">
    <property type="term" value="C:chloroplast"/>
    <property type="evidence" value="ECO:0007669"/>
    <property type="project" value="GOC"/>
</dbReference>
<feature type="compositionally biased region" description="Gly residues" evidence="1">
    <location>
        <begin position="635"/>
        <end position="646"/>
    </location>
</feature>
<feature type="compositionally biased region" description="Low complexity" evidence="1">
    <location>
        <begin position="510"/>
        <end position="522"/>
    </location>
</feature>
<accession>D8TMY7</accession>
<dbReference type="GO" id="GO:0000963">
    <property type="term" value="P:mitochondrial RNA processing"/>
    <property type="evidence" value="ECO:0007669"/>
    <property type="project" value="TreeGrafter"/>
</dbReference>
<evidence type="ECO:0000256" key="1">
    <source>
        <dbReference type="SAM" id="MobiDB-lite"/>
    </source>
</evidence>
<sequence>MSSQRVKNILQQVADLTPNELAQLLKGICNSKNKDRLPKAFQSVEVNEAIATSVREYLDCTRRTGGQRKDLKLGWSAVATAVSDSVRALPATLTAGSLYEAALCKAPEQCPAQHPAMSCLDGTCTSCGIRGLEWPEYLYDTLAEIETDGTDGGESGDVDSVVERRGSRFGPAPRALPLTDVGQALPPLSSRGLRSPPGSVGSMTLNGATSRRAWAALRALLALVPNVAPSLEPQHVSSLLYAVAQLAAARSPGEELEAVSSSSAGGGASGLSWVPGGDGAGVQRLVAALLNASLPKLSSFGPQALSNSLYALASLGISPPRSWLRAWLGASAGQLLRADPQHIANMLWAFARLGYDPGDAWIMAALQAAALKAPAFTMQAAMAAAPPSPQPQPLLAAREAMQSAGRRLLQASSRHLHVYSPQQLANTSWAAAVLGLQPPPEWEAQFWLASQAALPAMRTEELVGTAMASAKLRLQPPDRWLAAVLELTSQAMLRQQQHQHTFLPPPPLLAAPGAGDGSSPHSGTQRSPSRIQATGRTLASLLWCVEAWQLEWLAGKGLMDPAALAMALQAMARMGLRPDAIVSGWTARIVTTALAGMAADWHAGAAVDAAVEQAHRARGNGSVGAPAGSERHEGLGPGGGDGGYGMGKQAEQGVGGVNPQCARMLLWSLARLRCWVSDDIAGELALKAAECDMAAAKASPAVGVFPATAVLGTQKDAGGRNKLFRKALFAVTAGPSAAVAVDAATDSTDGMFGKDGVKKAEGTVPGSERSARNVCVAIWALACLSSRPSAVVMRQLERRAALDVAWASDSELLTMWRLSKEAQGALGGPRL</sequence>
<dbReference type="Proteomes" id="UP000001058">
    <property type="component" value="Unassembled WGS sequence"/>
</dbReference>
<protein>
    <submittedName>
        <fullName evidence="2">Uncharacterized protein</fullName>
    </submittedName>
</protein>
<reference evidence="2 3" key="1">
    <citation type="journal article" date="2010" name="Science">
        <title>Genomic analysis of organismal complexity in the multicellular green alga Volvox carteri.</title>
        <authorList>
            <person name="Prochnik S.E."/>
            <person name="Umen J."/>
            <person name="Nedelcu A.M."/>
            <person name="Hallmann A."/>
            <person name="Miller S.M."/>
            <person name="Nishii I."/>
            <person name="Ferris P."/>
            <person name="Kuo A."/>
            <person name="Mitros T."/>
            <person name="Fritz-Laylin L.K."/>
            <person name="Hellsten U."/>
            <person name="Chapman J."/>
            <person name="Simakov O."/>
            <person name="Rensing S.A."/>
            <person name="Terry A."/>
            <person name="Pangilinan J."/>
            <person name="Kapitonov V."/>
            <person name="Jurka J."/>
            <person name="Salamov A."/>
            <person name="Shapiro H."/>
            <person name="Schmutz J."/>
            <person name="Grimwood J."/>
            <person name="Lindquist E."/>
            <person name="Lucas S."/>
            <person name="Grigoriev I.V."/>
            <person name="Schmitt R."/>
            <person name="Kirk D."/>
            <person name="Rokhsar D.S."/>
        </authorList>
    </citation>
    <scope>NUCLEOTIDE SEQUENCE [LARGE SCALE GENOMIC DNA]</scope>
    <source>
        <strain evidence="3">f. Nagariensis / Eve</strain>
    </source>
</reference>
<dbReference type="GO" id="GO:1901259">
    <property type="term" value="P:chloroplast rRNA processing"/>
    <property type="evidence" value="ECO:0007669"/>
    <property type="project" value="TreeGrafter"/>
</dbReference>
<dbReference type="PANTHER" id="PTHR21228:SF40">
    <property type="entry name" value="LD45607P"/>
    <property type="match status" value="1"/>
</dbReference>
<name>D8TMY7_VOLCA</name>
<proteinExistence type="predicted"/>
<dbReference type="InterPro" id="IPR050870">
    <property type="entry name" value="FAST_kinase"/>
</dbReference>
<dbReference type="GeneID" id="9620839"/>
<organism evidence="3">
    <name type="scientific">Volvox carteri f. nagariensis</name>
    <dbReference type="NCBI Taxonomy" id="3068"/>
    <lineage>
        <taxon>Eukaryota</taxon>
        <taxon>Viridiplantae</taxon>
        <taxon>Chlorophyta</taxon>
        <taxon>core chlorophytes</taxon>
        <taxon>Chlorophyceae</taxon>
        <taxon>CS clade</taxon>
        <taxon>Chlamydomonadales</taxon>
        <taxon>Volvocaceae</taxon>
        <taxon>Volvox</taxon>
    </lineage>
</organism>
<dbReference type="GO" id="GO:0003723">
    <property type="term" value="F:RNA binding"/>
    <property type="evidence" value="ECO:0007669"/>
    <property type="project" value="TreeGrafter"/>
</dbReference>
<evidence type="ECO:0000313" key="2">
    <source>
        <dbReference type="EMBL" id="EFJ51335.1"/>
    </source>
</evidence>
<evidence type="ECO:0000313" key="3">
    <source>
        <dbReference type="Proteomes" id="UP000001058"/>
    </source>
</evidence>
<dbReference type="GO" id="GO:0035770">
    <property type="term" value="C:ribonucleoprotein granule"/>
    <property type="evidence" value="ECO:0007669"/>
    <property type="project" value="TreeGrafter"/>
</dbReference>
<dbReference type="STRING" id="3068.D8TMY7"/>
<feature type="region of interest" description="Disordered" evidence="1">
    <location>
        <begin position="506"/>
        <end position="531"/>
    </location>
</feature>
<keyword evidence="3" id="KW-1185">Reference proteome</keyword>
<feature type="region of interest" description="Disordered" evidence="1">
    <location>
        <begin position="617"/>
        <end position="647"/>
    </location>
</feature>
<dbReference type="AlphaFoldDB" id="D8TMY7"/>
<dbReference type="GO" id="GO:0044528">
    <property type="term" value="P:regulation of mitochondrial mRNA stability"/>
    <property type="evidence" value="ECO:0007669"/>
    <property type="project" value="TreeGrafter"/>
</dbReference>
<dbReference type="KEGG" id="vcn:VOLCADRAFT_103585"/>
<gene>
    <name evidence="2" type="ORF">VOLCADRAFT_103585</name>
</gene>
<dbReference type="EMBL" id="GL378328">
    <property type="protein sequence ID" value="EFJ51335.1"/>
    <property type="molecule type" value="Genomic_DNA"/>
</dbReference>